<dbReference type="InterPro" id="IPR012937">
    <property type="entry name" value="TET5"/>
</dbReference>
<name>A0A1I8JBC6_9PLAT</name>
<keyword evidence="5" id="KW-1185">Reference proteome</keyword>
<dbReference type="GO" id="GO:0003723">
    <property type="term" value="F:RNA binding"/>
    <property type="evidence" value="ECO:0007669"/>
    <property type="project" value="TreeGrafter"/>
</dbReference>
<dbReference type="SMART" id="SM01153">
    <property type="entry name" value="DUF1693"/>
    <property type="match status" value="1"/>
</dbReference>
<dbReference type="PANTHER" id="PTHR12974:SF36">
    <property type="entry name" value="POLYNUCLEOTIDE ADENYLYLTRANSFERASE"/>
    <property type="match status" value="1"/>
</dbReference>
<dbReference type="PANTHER" id="PTHR12974">
    <property type="entry name" value="PRION-LIKE- Q/N-RICH -DOMAIN-BEARING PROTEIN PROTEIN 44"/>
    <property type="match status" value="1"/>
</dbReference>
<dbReference type="EC" id="2.7.7.19" evidence="2"/>
<sequence>MSNSQISERISASKDDLDCRRFSVLRPDQVQRLSELLRRRVALRGRTTPLMGGAGSEGDASVSGCPVLRMRLCDLLHRLLEQLGRVGVAVPDVRLNGSSASFVIGGQPDQCYNDVDLLFSVDLSAPATLDKIKSAVLDSLRTYLPEGERQLQQVSMDSYIRKLVRVLESDRWSLISLGGCDEDDQFHQTDDGREDADCVAMVELKFVDRIRRQFEFTVDSFQIVLESIGEEGVDITKHRRILAEAVSGSFAEAVSHLASREICTRNPEEIRGGGLLKYCRLLAEGYRPAAGIDPASLEKYMCSRFFIDFPDPELQLGKIRAYLAAHFPRRPGRLGSQQTAERRLDYLGTLRSVVQSSTICLMHRERHSILRLITLLAEEVRDSQKAVSLEPFSSGAGGWRAEQIVYGTGHFPWQLMASIRDQRDRQRRGGSGEGRLHRPLFGCIVSTSGGQIAFNCLSSMAIVRHAGVK</sequence>
<dbReference type="GO" id="GO:1990817">
    <property type="term" value="F:poly(A) RNA polymerase activity"/>
    <property type="evidence" value="ECO:0007669"/>
    <property type="project" value="UniProtKB-EC"/>
</dbReference>
<keyword evidence="3" id="KW-0808">Transferase</keyword>
<evidence type="ECO:0000313" key="6">
    <source>
        <dbReference type="WBParaSite" id="maker-uti_cns_0046616-snap-gene-0.11-mRNA-1"/>
    </source>
</evidence>
<evidence type="ECO:0000256" key="3">
    <source>
        <dbReference type="ARBA" id="ARBA00022679"/>
    </source>
</evidence>
<comment type="similarity">
    <text evidence="1">Belongs to the TENT family.</text>
</comment>
<dbReference type="GO" id="GO:0048255">
    <property type="term" value="P:mRNA stabilization"/>
    <property type="evidence" value="ECO:0007669"/>
    <property type="project" value="TreeGrafter"/>
</dbReference>
<dbReference type="AlphaFoldDB" id="A0A1I8JBC6"/>
<dbReference type="Proteomes" id="UP000095280">
    <property type="component" value="Unplaced"/>
</dbReference>
<evidence type="ECO:0000256" key="4">
    <source>
        <dbReference type="ARBA" id="ARBA00047933"/>
    </source>
</evidence>
<evidence type="ECO:0000256" key="1">
    <source>
        <dbReference type="ARBA" id="ARBA00007631"/>
    </source>
</evidence>
<evidence type="ECO:0000313" key="5">
    <source>
        <dbReference type="Proteomes" id="UP000095280"/>
    </source>
</evidence>
<organism evidence="5 6">
    <name type="scientific">Macrostomum lignano</name>
    <dbReference type="NCBI Taxonomy" id="282301"/>
    <lineage>
        <taxon>Eukaryota</taxon>
        <taxon>Metazoa</taxon>
        <taxon>Spiralia</taxon>
        <taxon>Lophotrochozoa</taxon>
        <taxon>Platyhelminthes</taxon>
        <taxon>Rhabditophora</taxon>
        <taxon>Macrostomorpha</taxon>
        <taxon>Macrostomida</taxon>
        <taxon>Macrostomidae</taxon>
        <taxon>Macrostomum</taxon>
    </lineage>
</organism>
<comment type="catalytic activity">
    <reaction evidence="4">
        <text>RNA(n) + ATP = RNA(n)-3'-adenine ribonucleotide + diphosphate</text>
        <dbReference type="Rhea" id="RHEA:11332"/>
        <dbReference type="Rhea" id="RHEA-COMP:14527"/>
        <dbReference type="Rhea" id="RHEA-COMP:17347"/>
        <dbReference type="ChEBI" id="CHEBI:30616"/>
        <dbReference type="ChEBI" id="CHEBI:33019"/>
        <dbReference type="ChEBI" id="CHEBI:140395"/>
        <dbReference type="ChEBI" id="CHEBI:173115"/>
        <dbReference type="EC" id="2.7.7.19"/>
    </reaction>
    <physiologicalReaction direction="left-to-right" evidence="4">
        <dbReference type="Rhea" id="RHEA:11333"/>
    </physiologicalReaction>
</comment>
<protein>
    <recommendedName>
        <fullName evidence="2">polynucleotide adenylyltransferase</fullName>
        <ecNumber evidence="2">2.7.7.19</ecNumber>
    </recommendedName>
</protein>
<dbReference type="Pfam" id="PF07984">
    <property type="entry name" value="NTP_transf_7"/>
    <property type="match status" value="1"/>
</dbReference>
<dbReference type="WBParaSite" id="maker-uti_cns_0046616-snap-gene-0.11-mRNA-1">
    <property type="protein sequence ID" value="maker-uti_cns_0046616-snap-gene-0.11-mRNA-1"/>
    <property type="gene ID" value="maker-uti_cns_0046616-snap-gene-0.11"/>
</dbReference>
<reference evidence="6" key="1">
    <citation type="submission" date="2016-11" db="UniProtKB">
        <authorList>
            <consortium name="WormBaseParasite"/>
        </authorList>
    </citation>
    <scope>IDENTIFICATION</scope>
</reference>
<evidence type="ECO:0000256" key="2">
    <source>
        <dbReference type="ARBA" id="ARBA00012388"/>
    </source>
</evidence>
<proteinExistence type="inferred from homology"/>
<accession>A0A1I8JBC6</accession>